<dbReference type="KEGG" id="vg:4484336"/>
<dbReference type="RefSeq" id="YP_851056.1">
    <property type="nucleotide sequence ID" value="NC_008562.1"/>
</dbReference>
<sequence length="162" mass="18461">MILYSLRGQYPQQLPDRIILSDGFTRTGGNYTPEEIADAGYFAVEVPDYDPLIYQLNWDGIEFSLELIPPPTPTPNWLEFSRLMLINPEFNQFYNQLFTVSPLVAGSLQVALTQVATLGQSESFALIWSLISPNIPPGYREQWVMYAQENHLPTDFIEILLS</sequence>
<organism evidence="1 2">
    <name type="scientific">Microcystis phage LMM01</name>
    <dbReference type="NCBI Taxonomy" id="2856824"/>
    <lineage>
        <taxon>Viruses</taxon>
        <taxon>Duplodnaviria</taxon>
        <taxon>Heunggongvirae</taxon>
        <taxon>Uroviricota</taxon>
        <taxon>Caudoviricetes</taxon>
        <taxon>Fukuivirus</taxon>
        <taxon>Fukuivirus LMM01</taxon>
    </lineage>
</organism>
<evidence type="ECO:0000313" key="1">
    <source>
        <dbReference type="EMBL" id="BAF36133.1"/>
    </source>
</evidence>
<dbReference type="Proteomes" id="UP000001249">
    <property type="component" value="Segment"/>
</dbReference>
<proteinExistence type="predicted"/>
<reference evidence="2" key="1">
    <citation type="journal article" date="2008" name="J. Bacteriol.">
        <title>Ma-LMM01 infecting toxic Microcystis aeruginosa illuminates diverse cyanophage genome strategies.</title>
        <authorList>
            <person name="Yoshida T."/>
            <person name="Nagasaki K."/>
            <person name="Takashima Y."/>
            <person name="Shirai Y."/>
            <person name="Tomaru Y."/>
            <person name="Takao Y."/>
            <person name="Sakamoto S."/>
            <person name="Hiroishi S."/>
            <person name="Ogata H."/>
        </authorList>
    </citation>
    <scope>NUCLEOTIDE SEQUENCE</scope>
</reference>
<evidence type="ECO:0000313" key="2">
    <source>
        <dbReference type="Proteomes" id="UP000001249"/>
    </source>
</evidence>
<dbReference type="OrthoDB" id="29232at10239"/>
<protein>
    <submittedName>
        <fullName evidence="1">Uncharacterized protein</fullName>
    </submittedName>
</protein>
<accession>A0A7F6</accession>
<keyword evidence="2" id="KW-1185">Reference proteome</keyword>
<dbReference type="GeneID" id="4484336"/>
<dbReference type="EMBL" id="AB231700">
    <property type="protein sequence ID" value="BAF36133.1"/>
    <property type="molecule type" value="Genomic_DNA"/>
</dbReference>
<name>A0A7F6_9CAUD</name>